<name>B8KWY7_9GAMM</name>
<dbReference type="HOGENOM" id="CLU_090979_0_0_6"/>
<reference evidence="3" key="1">
    <citation type="journal article" date="2013" name="BMC Microbiol.">
        <title>Taxonomy and evolution of bacteriochlorophyll a-containing members of the OM60/NOR5 clade of marine gammaproteobacteria: description of Luminiphilus syltensis gen. nov., sp. nov., reclassification of Haliea rubra as Pseudohaliea rubra gen. nov., comb. nov., and emendation of Chromatocurvus halotolerans.</title>
        <authorList>
            <person name="Spring S."/>
            <person name="Riedel T."/>
            <person name="Sproer C."/>
            <person name="Yan S."/>
            <person name="Harder J."/>
            <person name="Fuchs B.M."/>
        </authorList>
    </citation>
    <scope>NUCLEOTIDE SEQUENCE [LARGE SCALE GENOMIC DNA]</scope>
    <source>
        <strain evidence="3">NOR51-B</strain>
    </source>
</reference>
<evidence type="ECO:0000313" key="2">
    <source>
        <dbReference type="EMBL" id="EED35052.1"/>
    </source>
</evidence>
<gene>
    <name evidence="2" type="ORF">NOR51B_994</name>
</gene>
<keyword evidence="1" id="KW-1133">Transmembrane helix</keyword>
<proteinExistence type="predicted"/>
<keyword evidence="1" id="KW-0472">Membrane</keyword>
<organism evidence="2 3">
    <name type="scientific">Luminiphilus syltensis NOR5-1B</name>
    <dbReference type="NCBI Taxonomy" id="565045"/>
    <lineage>
        <taxon>Bacteria</taxon>
        <taxon>Pseudomonadati</taxon>
        <taxon>Pseudomonadota</taxon>
        <taxon>Gammaproteobacteria</taxon>
        <taxon>Cellvibrionales</taxon>
        <taxon>Halieaceae</taxon>
        <taxon>Luminiphilus</taxon>
    </lineage>
</organism>
<evidence type="ECO:0000313" key="3">
    <source>
        <dbReference type="Proteomes" id="UP000004699"/>
    </source>
</evidence>
<dbReference type="EMBL" id="DS999411">
    <property type="protein sequence ID" value="EED35052.1"/>
    <property type="molecule type" value="Genomic_DNA"/>
</dbReference>
<keyword evidence="1" id="KW-0812">Transmembrane</keyword>
<dbReference type="AlphaFoldDB" id="B8KWY7"/>
<evidence type="ECO:0008006" key="4">
    <source>
        <dbReference type="Google" id="ProtNLM"/>
    </source>
</evidence>
<dbReference type="Proteomes" id="UP000004699">
    <property type="component" value="Unassembled WGS sequence"/>
</dbReference>
<dbReference type="RefSeq" id="WP_009019799.1">
    <property type="nucleotide sequence ID" value="NZ_DS999411.1"/>
</dbReference>
<protein>
    <recommendedName>
        <fullName evidence="4">General secretion pathway protein K</fullName>
    </recommendedName>
</protein>
<dbReference type="STRING" id="565045.NOR51B_994"/>
<dbReference type="OrthoDB" id="5740498at2"/>
<keyword evidence="3" id="KW-1185">Reference proteome</keyword>
<feature type="transmembrane region" description="Helical" evidence="1">
    <location>
        <begin position="12"/>
        <end position="33"/>
    </location>
</feature>
<evidence type="ECO:0000256" key="1">
    <source>
        <dbReference type="SAM" id="Phobius"/>
    </source>
</evidence>
<accession>B8KWY7</accession>
<dbReference type="eggNOG" id="COG3156">
    <property type="taxonomic scope" value="Bacteria"/>
</dbReference>
<sequence length="267" mass="28417">MRGSVSSTQRGVALAVVVWFIAGMSLLVAGIVAEARVDSRMAQLHYFRAQATAAGDGAISLALADRFANERSGQESGSRISRQRIGDYSVEVRLLPATFLVNVSKAKLRDLEQLFSGVSLPETAPSPRALATAVVRYRDGASGRGAHSLFGLEDLLRVPGVDRGVYDAVRDFIVVDDLLGSSGGAQTVGGDVMADLEAALSGEGRLLDEPGGQPATGALRIDAVVTVGDQQWLRRRWVTPDQSSYSVLPWTVRRSEAAIPLAGRRQS</sequence>